<feature type="chain" id="PRO_5043889375" evidence="4">
    <location>
        <begin position="22"/>
        <end position="443"/>
    </location>
</feature>
<evidence type="ECO:0000256" key="4">
    <source>
        <dbReference type="SAM" id="SignalP"/>
    </source>
</evidence>
<evidence type="ECO:0000313" key="6">
    <source>
        <dbReference type="Proteomes" id="UP001487740"/>
    </source>
</evidence>
<comment type="similarity">
    <text evidence="1">Belongs to the MAP7 family.</text>
</comment>
<keyword evidence="4" id="KW-0732">Signal</keyword>
<feature type="compositionally biased region" description="Acidic residues" evidence="3">
    <location>
        <begin position="374"/>
        <end position="414"/>
    </location>
</feature>
<proteinExistence type="inferred from homology"/>
<feature type="compositionally biased region" description="Acidic residues" evidence="3">
    <location>
        <begin position="167"/>
        <end position="181"/>
    </location>
</feature>
<dbReference type="Proteomes" id="UP001487740">
    <property type="component" value="Unassembled WGS sequence"/>
</dbReference>
<evidence type="ECO:0000256" key="2">
    <source>
        <dbReference type="ARBA" id="ARBA00023054"/>
    </source>
</evidence>
<protein>
    <submittedName>
        <fullName evidence="5">Uncharacterized protein</fullName>
    </submittedName>
</protein>
<dbReference type="AlphaFoldDB" id="A0AAW0TV09"/>
<gene>
    <name evidence="5" type="ORF">O3P69_017163</name>
</gene>
<name>A0AAW0TV09_SCYPA</name>
<feature type="region of interest" description="Disordered" evidence="3">
    <location>
        <begin position="292"/>
        <end position="426"/>
    </location>
</feature>
<reference evidence="5 6" key="1">
    <citation type="submission" date="2023-03" db="EMBL/GenBank/DDBJ databases">
        <title>High-quality genome of Scylla paramamosain provides insights in environmental adaptation.</title>
        <authorList>
            <person name="Zhang L."/>
        </authorList>
    </citation>
    <scope>NUCLEOTIDE SEQUENCE [LARGE SCALE GENOMIC DNA]</scope>
    <source>
        <strain evidence="5">LZ_2023a</strain>
        <tissue evidence="5">Muscle</tissue>
    </source>
</reference>
<dbReference type="InterPro" id="IPR051483">
    <property type="entry name" value="MAP7_domain-containing"/>
</dbReference>
<comment type="caution">
    <text evidence="5">The sequence shown here is derived from an EMBL/GenBank/DDBJ whole genome shotgun (WGS) entry which is preliminary data.</text>
</comment>
<dbReference type="PANTHER" id="PTHR15073">
    <property type="entry name" value="MICROTUBULE-ASSOCIATED PROTEIN"/>
    <property type="match status" value="1"/>
</dbReference>
<feature type="compositionally biased region" description="Basic and acidic residues" evidence="3">
    <location>
        <begin position="362"/>
        <end position="373"/>
    </location>
</feature>
<feature type="compositionally biased region" description="Acidic residues" evidence="3">
    <location>
        <begin position="191"/>
        <end position="201"/>
    </location>
</feature>
<sequence>MAWRPRASLLAFSTCWSPAHRLECLSSVRQPRRGCLPWCSKKRTVATFCFKEAHWQQGASGEYEQTAEYAVKDLAKLKRLAADLPIKVKYWTKGRPSKLFLQASLGTLLDQLEGSPASEAWLAFTATGQEQRVCWQPAEHQDGAGADPPLSDDIVGDSADKPLGYDELWDSEGEETPVEEDLAPKTPDPCVAEDGEGDDGDPFTSSSSITTTISPFPTLITSFPSFPLSLCTRGAMFHPINQHHYTLTPLYRLFAHRLTFSSVLTDAAAASHPPPPSAAAPTTLMQCRSLQTPNEEKKEEKEKEPDKEEQKEDEEQEDKEEQEEDEEEQEDKEEQKEDEEEQEDKEEQKEDEEQEEDEEKEKEEKEKEEKEKEQDEEEQKEDEEEQKEDEEEQKEDEEEQKEDEKEQEEEEEEERPEHWKTIPGRVRERRRVRGKERLWGTNE</sequence>
<dbReference type="PANTHER" id="PTHR15073:SF1">
    <property type="entry name" value="RETICULOCYTE-BINDING PROTEIN HOMOLOG 2A"/>
    <property type="match status" value="1"/>
</dbReference>
<evidence type="ECO:0000313" key="5">
    <source>
        <dbReference type="EMBL" id="KAK8391366.1"/>
    </source>
</evidence>
<feature type="region of interest" description="Disordered" evidence="3">
    <location>
        <begin position="163"/>
        <end position="209"/>
    </location>
</feature>
<organism evidence="5 6">
    <name type="scientific">Scylla paramamosain</name>
    <name type="common">Mud crab</name>
    <dbReference type="NCBI Taxonomy" id="85552"/>
    <lineage>
        <taxon>Eukaryota</taxon>
        <taxon>Metazoa</taxon>
        <taxon>Ecdysozoa</taxon>
        <taxon>Arthropoda</taxon>
        <taxon>Crustacea</taxon>
        <taxon>Multicrustacea</taxon>
        <taxon>Malacostraca</taxon>
        <taxon>Eumalacostraca</taxon>
        <taxon>Eucarida</taxon>
        <taxon>Decapoda</taxon>
        <taxon>Pleocyemata</taxon>
        <taxon>Brachyura</taxon>
        <taxon>Eubrachyura</taxon>
        <taxon>Portunoidea</taxon>
        <taxon>Portunidae</taxon>
        <taxon>Portuninae</taxon>
        <taxon>Scylla</taxon>
    </lineage>
</organism>
<evidence type="ECO:0000256" key="3">
    <source>
        <dbReference type="SAM" id="MobiDB-lite"/>
    </source>
</evidence>
<feature type="compositionally biased region" description="Acidic residues" evidence="3">
    <location>
        <begin position="311"/>
        <end position="361"/>
    </location>
</feature>
<dbReference type="EMBL" id="JARAKH010000024">
    <property type="protein sequence ID" value="KAK8391366.1"/>
    <property type="molecule type" value="Genomic_DNA"/>
</dbReference>
<evidence type="ECO:0000256" key="1">
    <source>
        <dbReference type="ARBA" id="ARBA00007525"/>
    </source>
</evidence>
<feature type="signal peptide" evidence="4">
    <location>
        <begin position="1"/>
        <end position="21"/>
    </location>
</feature>
<accession>A0AAW0TV09</accession>
<keyword evidence="6" id="KW-1185">Reference proteome</keyword>
<feature type="compositionally biased region" description="Basic and acidic residues" evidence="3">
    <location>
        <begin position="294"/>
        <end position="310"/>
    </location>
</feature>
<keyword evidence="2" id="KW-0175">Coiled coil</keyword>